<protein>
    <recommendedName>
        <fullName evidence="4">PKD domain-containing protein</fullName>
    </recommendedName>
</protein>
<evidence type="ECO:0000313" key="2">
    <source>
        <dbReference type="EMBL" id="ROR80570.1"/>
    </source>
</evidence>
<organism evidence="2 3">
    <name type="scientific">Plantibacter flavus</name>
    <dbReference type="NCBI Taxonomy" id="150123"/>
    <lineage>
        <taxon>Bacteria</taxon>
        <taxon>Bacillati</taxon>
        <taxon>Actinomycetota</taxon>
        <taxon>Actinomycetes</taxon>
        <taxon>Micrococcales</taxon>
        <taxon>Microbacteriaceae</taxon>
        <taxon>Plantibacter</taxon>
    </lineage>
</organism>
<evidence type="ECO:0008006" key="4">
    <source>
        <dbReference type="Google" id="ProtNLM"/>
    </source>
</evidence>
<dbReference type="Proteomes" id="UP000266915">
    <property type="component" value="Unassembled WGS sequence"/>
</dbReference>
<evidence type="ECO:0000256" key="1">
    <source>
        <dbReference type="SAM" id="MobiDB-lite"/>
    </source>
</evidence>
<feature type="region of interest" description="Disordered" evidence="1">
    <location>
        <begin position="57"/>
        <end position="93"/>
    </location>
</feature>
<comment type="caution">
    <text evidence="2">The sequence shown here is derived from an EMBL/GenBank/DDBJ whole genome shotgun (WGS) entry which is preliminary data.</text>
</comment>
<sequence length="286" mass="28841">MQLNESHRPTVLTAWALVLGLVLSLGPGTAAVAAQCSDLDHSIGACIGNGSVDIGGSVERPGTGAGSGGGTGGGGEGGGSAELPPGVTDGPNGERTVCSLMRPDECYTFTPGDLGTDLGAAPAAQPVTIRDVASFAPAAPTVTTEPVAWGVRGLHTNVIAAASGHTRTGTLLGQVAEVNFIPVGFTFDYGDGDTTTTRTGGSSWAALGLAEFSKTPTSHRYTTVGARTITAEVEYAAEYRIGDTGWLPVVGTLSIPTEEPHTVQIVRNSTVGVDKPCRPGKPAIGC</sequence>
<gene>
    <name evidence="2" type="ORF">EDD42_0611</name>
</gene>
<dbReference type="EMBL" id="RKHL01000001">
    <property type="protein sequence ID" value="ROR80570.1"/>
    <property type="molecule type" value="Genomic_DNA"/>
</dbReference>
<dbReference type="AlphaFoldDB" id="A0A3N2BZ84"/>
<evidence type="ECO:0000313" key="3">
    <source>
        <dbReference type="Proteomes" id="UP000266915"/>
    </source>
</evidence>
<proteinExistence type="predicted"/>
<reference evidence="2 3" key="1">
    <citation type="submission" date="2018-11" db="EMBL/GenBank/DDBJ databases">
        <title>Sequencing the genomes of 1000 actinobacteria strains.</title>
        <authorList>
            <person name="Klenk H.-P."/>
        </authorList>
    </citation>
    <scope>NUCLEOTIDE SEQUENCE [LARGE SCALE GENOMIC DNA]</scope>
    <source>
        <strain evidence="2 3">DSM 14012</strain>
    </source>
</reference>
<keyword evidence="3" id="KW-1185">Reference proteome</keyword>
<feature type="compositionally biased region" description="Gly residues" evidence="1">
    <location>
        <begin position="63"/>
        <end position="80"/>
    </location>
</feature>
<name>A0A3N2BZ84_9MICO</name>
<accession>A0A3N2BZ84</accession>